<reference evidence="2" key="1">
    <citation type="submission" date="2019-08" db="EMBL/GenBank/DDBJ databases">
        <authorList>
            <person name="Kucharzyk K."/>
            <person name="Murdoch R.W."/>
            <person name="Higgins S."/>
            <person name="Loffler F."/>
        </authorList>
    </citation>
    <scope>NUCLEOTIDE SEQUENCE</scope>
</reference>
<name>A0A645A6B5_9ZZZZ</name>
<gene>
    <name evidence="2" type="ORF">SDC9_94982</name>
</gene>
<evidence type="ECO:0000313" key="2">
    <source>
        <dbReference type="EMBL" id="MPM48258.1"/>
    </source>
</evidence>
<proteinExistence type="predicted"/>
<organism evidence="2">
    <name type="scientific">bioreactor metagenome</name>
    <dbReference type="NCBI Taxonomy" id="1076179"/>
    <lineage>
        <taxon>unclassified sequences</taxon>
        <taxon>metagenomes</taxon>
        <taxon>ecological metagenomes</taxon>
    </lineage>
</organism>
<comment type="caution">
    <text evidence="2">The sequence shown here is derived from an EMBL/GenBank/DDBJ whole genome shotgun (WGS) entry which is preliminary data.</text>
</comment>
<keyword evidence="1" id="KW-0472">Membrane</keyword>
<evidence type="ECO:0000256" key="1">
    <source>
        <dbReference type="SAM" id="Phobius"/>
    </source>
</evidence>
<sequence length="43" mass="4767">MQNSEEKRNIELNSKQKSGWIKIALVVVIAAAAVYGYRTWSGG</sequence>
<keyword evidence="1" id="KW-1133">Transmembrane helix</keyword>
<protein>
    <submittedName>
        <fullName evidence="2">Uncharacterized protein</fullName>
    </submittedName>
</protein>
<accession>A0A645A6B5</accession>
<keyword evidence="1" id="KW-0812">Transmembrane</keyword>
<dbReference type="EMBL" id="VSSQ01012022">
    <property type="protein sequence ID" value="MPM48258.1"/>
    <property type="molecule type" value="Genomic_DNA"/>
</dbReference>
<feature type="transmembrane region" description="Helical" evidence="1">
    <location>
        <begin position="20"/>
        <end position="37"/>
    </location>
</feature>
<dbReference type="AlphaFoldDB" id="A0A645A6B5"/>